<keyword evidence="1" id="KW-0808">Transferase</keyword>
<dbReference type="Pfam" id="PF07574">
    <property type="entry name" value="SMC_Nse1"/>
    <property type="match status" value="1"/>
</dbReference>
<dbReference type="GO" id="GO:0030915">
    <property type="term" value="C:Smc5-Smc6 complex"/>
    <property type="evidence" value="ECO:0007669"/>
    <property type="project" value="UniProtKB-UniRule"/>
</dbReference>
<dbReference type="EC" id="2.3.2.27" evidence="1"/>
<accession>A0A1W0XCF6</accession>
<dbReference type="PANTHER" id="PTHR20973:SF0">
    <property type="entry name" value="NON-STRUCTURAL MAINTENANCE OF CHROMOSOMES ELEMENT 1 HOMOLOG"/>
    <property type="match status" value="1"/>
</dbReference>
<dbReference type="Gene3D" id="3.90.1150.220">
    <property type="match status" value="1"/>
</dbReference>
<comment type="subcellular location">
    <subcellularLocation>
        <location evidence="1">Nucleus</location>
    </subcellularLocation>
</comment>
<reference evidence="4" key="1">
    <citation type="submission" date="2017-01" db="EMBL/GenBank/DDBJ databases">
        <title>Comparative genomics of anhydrobiosis in the tardigrade Hypsibius dujardini.</title>
        <authorList>
            <person name="Yoshida Y."/>
            <person name="Koutsovoulos G."/>
            <person name="Laetsch D."/>
            <person name="Stevens L."/>
            <person name="Kumar S."/>
            <person name="Horikawa D."/>
            <person name="Ishino K."/>
            <person name="Komine S."/>
            <person name="Tomita M."/>
            <person name="Blaxter M."/>
            <person name="Arakawa K."/>
        </authorList>
    </citation>
    <scope>NUCLEOTIDE SEQUENCE [LARGE SCALE GENOMIC DNA]</scope>
    <source>
        <strain evidence="4">Z151</strain>
    </source>
</reference>
<evidence type="ECO:0000313" key="3">
    <source>
        <dbReference type="EMBL" id="OQV25183.1"/>
    </source>
</evidence>
<gene>
    <name evidence="3" type="ORF">BV898_00872</name>
</gene>
<dbReference type="EMBL" id="MTYJ01000003">
    <property type="protein sequence ID" value="OQV25183.1"/>
    <property type="molecule type" value="Genomic_DNA"/>
</dbReference>
<evidence type="ECO:0000313" key="4">
    <source>
        <dbReference type="Proteomes" id="UP000192578"/>
    </source>
</evidence>
<protein>
    <recommendedName>
        <fullName evidence="1">Non-structural maintenance of chromosomes element 1 homolog</fullName>
        <ecNumber evidence="1">2.3.2.27</ecNumber>
    </recommendedName>
</protein>
<comment type="catalytic activity">
    <reaction evidence="1">
        <text>S-ubiquitinyl-[E2 ubiquitin-conjugating enzyme]-L-cysteine + [acceptor protein]-L-lysine = [E2 ubiquitin-conjugating enzyme]-L-cysteine + N(6)-ubiquitinyl-[acceptor protein]-L-lysine.</text>
        <dbReference type="EC" id="2.3.2.27"/>
    </reaction>
</comment>
<keyword evidence="1" id="KW-0539">Nucleus</keyword>
<keyword evidence="1" id="KW-0862">Zinc</keyword>
<dbReference type="SUPFAM" id="SSF57889">
    <property type="entry name" value="Cysteine-rich domain"/>
    <property type="match status" value="1"/>
</dbReference>
<dbReference type="InterPro" id="IPR036388">
    <property type="entry name" value="WH-like_DNA-bd_sf"/>
</dbReference>
<evidence type="ECO:0000256" key="2">
    <source>
        <dbReference type="SAM" id="MobiDB-lite"/>
    </source>
</evidence>
<feature type="compositionally biased region" description="Basic and acidic residues" evidence="2">
    <location>
        <begin position="316"/>
        <end position="341"/>
    </location>
</feature>
<keyword evidence="4" id="KW-1185">Reference proteome</keyword>
<proteinExistence type="inferred from homology"/>
<dbReference type="GO" id="GO:0008270">
    <property type="term" value="F:zinc ion binding"/>
    <property type="evidence" value="ECO:0007669"/>
    <property type="project" value="UniProtKB-KW"/>
</dbReference>
<keyword evidence="1" id="KW-0234">DNA repair</keyword>
<dbReference type="OrthoDB" id="185455at2759"/>
<keyword evidence="1" id="KW-0479">Metal-binding</keyword>
<dbReference type="Gene3D" id="1.10.10.10">
    <property type="entry name" value="Winged helix-like DNA-binding domain superfamily/Winged helix DNA-binding domain"/>
    <property type="match status" value="1"/>
</dbReference>
<comment type="subunit">
    <text evidence="1">Component of the Smc5-Smc6 complex.</text>
</comment>
<feature type="compositionally biased region" description="Polar residues" evidence="2">
    <location>
        <begin position="1"/>
        <end position="12"/>
    </location>
</feature>
<feature type="region of interest" description="Disordered" evidence="2">
    <location>
        <begin position="1"/>
        <end position="25"/>
    </location>
</feature>
<organism evidence="3 4">
    <name type="scientific">Hypsibius exemplaris</name>
    <name type="common">Freshwater tardigrade</name>
    <dbReference type="NCBI Taxonomy" id="2072580"/>
    <lineage>
        <taxon>Eukaryota</taxon>
        <taxon>Metazoa</taxon>
        <taxon>Ecdysozoa</taxon>
        <taxon>Tardigrada</taxon>
        <taxon>Eutardigrada</taxon>
        <taxon>Parachela</taxon>
        <taxon>Hypsibioidea</taxon>
        <taxon>Hypsibiidae</taxon>
        <taxon>Hypsibius</taxon>
    </lineage>
</organism>
<dbReference type="GO" id="GO:0005634">
    <property type="term" value="C:nucleus"/>
    <property type="evidence" value="ECO:0007669"/>
    <property type="project" value="UniProtKB-SubCell"/>
</dbReference>
<comment type="similarity">
    <text evidence="1">Belongs to the NSE1 family.</text>
</comment>
<dbReference type="AlphaFoldDB" id="A0A1W0XCF6"/>
<keyword evidence="1" id="KW-0227">DNA damage</keyword>
<keyword evidence="1" id="KW-0863">Zinc-finger</keyword>
<feature type="compositionally biased region" description="Polar residues" evidence="2">
    <location>
        <begin position="349"/>
        <end position="360"/>
    </location>
</feature>
<keyword evidence="1" id="KW-0833">Ubl conjugation pathway</keyword>
<evidence type="ECO:0000256" key="1">
    <source>
        <dbReference type="RuleBase" id="RU368018"/>
    </source>
</evidence>
<comment type="caution">
    <text evidence="3">The sequence shown here is derived from an EMBL/GenBank/DDBJ whole genome shotgun (WGS) entry which is preliminary data.</text>
</comment>
<keyword evidence="1" id="KW-0233">DNA recombination</keyword>
<feature type="region of interest" description="Disordered" evidence="2">
    <location>
        <begin position="316"/>
        <end position="360"/>
    </location>
</feature>
<dbReference type="GO" id="GO:0000724">
    <property type="term" value="P:double-strand break repair via homologous recombination"/>
    <property type="evidence" value="ECO:0007669"/>
    <property type="project" value="TreeGrafter"/>
</dbReference>
<sequence>MAQRATRSQRVKSQPGMASTHASSSVVAPSHASSSAVAPSQVSSAVSDPLSLQDAFTDFGTYGVFHKAVLGVFIAQSILDAQEVRRMFQQTCAACHVECPTDPREYMTALATTMGAINARIKKYHLTLKKICAEPPTINSYYCLVNKSSHGLHQQQDFFKRNELEYLLELAKEILESDGGFITSHAAGDIIISSKVTQTGAGNLLEKFARQKFIVQDEKRGRVMLGPRALAELEPLIQIKHPEAVKKCSFCQGIITVQGIKCEKCQGLCHPACLVRQLDPDSTGNVELPCSYCQANFLRETLDKYRGLAKKKCDHLEGEREDEMTRQAKADKLNFGDRGDRSGSAAAGRSNTADQTMDLI</sequence>
<dbReference type="GO" id="GO:0061630">
    <property type="term" value="F:ubiquitin protein ligase activity"/>
    <property type="evidence" value="ECO:0007669"/>
    <property type="project" value="UniProtKB-EC"/>
</dbReference>
<dbReference type="InterPro" id="IPR011513">
    <property type="entry name" value="Nse1"/>
</dbReference>
<dbReference type="Proteomes" id="UP000192578">
    <property type="component" value="Unassembled WGS sequence"/>
</dbReference>
<dbReference type="PANTHER" id="PTHR20973">
    <property type="entry name" value="NON-SMC ELEMENT 1-RELATED"/>
    <property type="match status" value="1"/>
</dbReference>
<name>A0A1W0XCF6_HYPEX</name>
<dbReference type="InterPro" id="IPR046349">
    <property type="entry name" value="C1-like_sf"/>
</dbReference>